<feature type="transmembrane region" description="Helical" evidence="2">
    <location>
        <begin position="333"/>
        <end position="352"/>
    </location>
</feature>
<feature type="transmembrane region" description="Helical" evidence="2">
    <location>
        <begin position="198"/>
        <end position="215"/>
    </location>
</feature>
<gene>
    <name evidence="3" type="ORF">EPD60_09310</name>
</gene>
<protein>
    <recommendedName>
        <fullName evidence="5">Glycosyltransferase RgtA/B/C/D-like domain-containing protein</fullName>
    </recommendedName>
</protein>
<keyword evidence="2" id="KW-0472">Membrane</keyword>
<feature type="transmembrane region" description="Helical" evidence="2">
    <location>
        <begin position="50"/>
        <end position="67"/>
    </location>
</feature>
<organism evidence="3 4">
    <name type="scientific">Flaviaesturariibacter flavus</name>
    <dbReference type="NCBI Taxonomy" id="2502780"/>
    <lineage>
        <taxon>Bacteria</taxon>
        <taxon>Pseudomonadati</taxon>
        <taxon>Bacteroidota</taxon>
        <taxon>Chitinophagia</taxon>
        <taxon>Chitinophagales</taxon>
        <taxon>Chitinophagaceae</taxon>
        <taxon>Flaviaestuariibacter</taxon>
    </lineage>
</organism>
<feature type="transmembrane region" description="Helical" evidence="2">
    <location>
        <begin position="421"/>
        <end position="439"/>
    </location>
</feature>
<comment type="caution">
    <text evidence="3">The sequence shown here is derived from an EMBL/GenBank/DDBJ whole genome shotgun (WGS) entry which is preliminary data.</text>
</comment>
<feature type="transmembrane region" description="Helical" evidence="2">
    <location>
        <begin position="142"/>
        <end position="163"/>
    </location>
</feature>
<feature type="transmembrane region" description="Helical" evidence="2">
    <location>
        <begin position="358"/>
        <end position="375"/>
    </location>
</feature>
<sequence length="475" mass="54480">MYLLTYFIFWYDYVALPFYLLAIAGFLQFYFKRKHANEPELRKLFQQGMILKLIGSVAIGLIYELYYRGMYDGRWYFEGATVLTGYFQKHPGEIWHVLTSGIKDFNSTNLDGLNSENFYLFADESFFVAKVGGVLNFLTFDMFLPLSLFFCMFAYIALWNFFIFIRKEFEIQTRLAAFCTIFIPSVLVWDSSIFKDTITFSALCWLFVTGYYTFVKPRRVYINLLGFALAAYFIISVKVYIFAAFVPFFLLFVFNSLKHKIRNDAVRVLSTPFVLIFAAGGMFLFLSNANELLGRYSVENALETASNTYNSITMYGGVAGSSYELNVDLSSPLGILAAIPVGINLTLFRPYPWEYGKIFIFVASIESMLVLYFTVKLIFRGGIGSTFRIIANNPILQFCLLFTGLFAFMTGMAAANFGTLVRYKIPCLPFYFLFLVFLYQKKAAEAKEKHDSMLAEEERRSLQNQLSAGKPVHSS</sequence>
<evidence type="ECO:0000313" key="4">
    <source>
        <dbReference type="Proteomes" id="UP000295334"/>
    </source>
</evidence>
<dbReference type="RefSeq" id="WP_131449083.1">
    <property type="nucleotide sequence ID" value="NZ_SJZI01000042.1"/>
</dbReference>
<feature type="transmembrane region" description="Helical" evidence="2">
    <location>
        <begin position="395"/>
        <end position="415"/>
    </location>
</feature>
<feature type="compositionally biased region" description="Polar residues" evidence="1">
    <location>
        <begin position="462"/>
        <end position="475"/>
    </location>
</feature>
<name>A0A4R1BB30_9BACT</name>
<dbReference type="AlphaFoldDB" id="A0A4R1BB30"/>
<evidence type="ECO:0000313" key="3">
    <source>
        <dbReference type="EMBL" id="TCJ14195.1"/>
    </source>
</evidence>
<feature type="transmembrane region" description="Helical" evidence="2">
    <location>
        <begin position="175"/>
        <end position="192"/>
    </location>
</feature>
<dbReference type="Proteomes" id="UP000295334">
    <property type="component" value="Unassembled WGS sequence"/>
</dbReference>
<reference evidence="3 4" key="1">
    <citation type="submission" date="2019-03" db="EMBL/GenBank/DDBJ databases">
        <authorList>
            <person name="Kim M.K.M."/>
        </authorList>
    </citation>
    <scope>NUCLEOTIDE SEQUENCE [LARGE SCALE GENOMIC DNA]</scope>
    <source>
        <strain evidence="3 4">17J68-12</strain>
    </source>
</reference>
<evidence type="ECO:0000256" key="1">
    <source>
        <dbReference type="SAM" id="MobiDB-lite"/>
    </source>
</evidence>
<feature type="transmembrane region" description="Helical" evidence="2">
    <location>
        <begin position="227"/>
        <end position="254"/>
    </location>
</feature>
<feature type="transmembrane region" description="Helical" evidence="2">
    <location>
        <begin position="266"/>
        <end position="286"/>
    </location>
</feature>
<proteinExistence type="predicted"/>
<feature type="region of interest" description="Disordered" evidence="1">
    <location>
        <begin position="455"/>
        <end position="475"/>
    </location>
</feature>
<keyword evidence="2" id="KW-1133">Transmembrane helix</keyword>
<dbReference type="OrthoDB" id="3862418at2"/>
<accession>A0A4R1BB30</accession>
<feature type="transmembrane region" description="Helical" evidence="2">
    <location>
        <begin position="6"/>
        <end position="30"/>
    </location>
</feature>
<evidence type="ECO:0008006" key="5">
    <source>
        <dbReference type="Google" id="ProtNLM"/>
    </source>
</evidence>
<evidence type="ECO:0000256" key="2">
    <source>
        <dbReference type="SAM" id="Phobius"/>
    </source>
</evidence>
<keyword evidence="4" id="KW-1185">Reference proteome</keyword>
<dbReference type="EMBL" id="SJZI01000042">
    <property type="protein sequence ID" value="TCJ14195.1"/>
    <property type="molecule type" value="Genomic_DNA"/>
</dbReference>
<keyword evidence="2" id="KW-0812">Transmembrane</keyword>